<dbReference type="PANTHER" id="PTHR43976:SF16">
    <property type="entry name" value="SHORT-CHAIN DEHYDROGENASE_REDUCTASE FAMILY PROTEIN"/>
    <property type="match status" value="1"/>
</dbReference>
<dbReference type="Pfam" id="PF00106">
    <property type="entry name" value="adh_short"/>
    <property type="match status" value="1"/>
</dbReference>
<accession>A0A0J9XF69</accession>
<evidence type="ECO:0008006" key="6">
    <source>
        <dbReference type="Google" id="ProtNLM"/>
    </source>
</evidence>
<keyword evidence="5" id="KW-1185">Reference proteome</keyword>
<comment type="caution">
    <text evidence="4">The sequence shown here is derived from an EMBL/GenBank/DDBJ whole genome shotgun (WGS) entry which is preliminary data.</text>
</comment>
<dbReference type="SUPFAM" id="SSF51735">
    <property type="entry name" value="NAD(P)-binding Rossmann-fold domains"/>
    <property type="match status" value="1"/>
</dbReference>
<dbReference type="InterPro" id="IPR051911">
    <property type="entry name" value="SDR_oxidoreductase"/>
</dbReference>
<feature type="compositionally biased region" description="Basic and acidic residues" evidence="3">
    <location>
        <begin position="89"/>
        <end position="100"/>
    </location>
</feature>
<evidence type="ECO:0000256" key="3">
    <source>
        <dbReference type="SAM" id="MobiDB-lite"/>
    </source>
</evidence>
<feature type="region of interest" description="Disordered" evidence="3">
    <location>
        <begin position="87"/>
        <end position="129"/>
    </location>
</feature>
<evidence type="ECO:0000313" key="5">
    <source>
        <dbReference type="Proteomes" id="UP000242525"/>
    </source>
</evidence>
<dbReference type="Proteomes" id="UP000242525">
    <property type="component" value="Unassembled WGS sequence"/>
</dbReference>
<feature type="compositionally biased region" description="Polar residues" evidence="3">
    <location>
        <begin position="101"/>
        <end position="123"/>
    </location>
</feature>
<evidence type="ECO:0000256" key="1">
    <source>
        <dbReference type="ARBA" id="ARBA00006484"/>
    </source>
</evidence>
<protein>
    <recommendedName>
        <fullName evidence="6">Ketoreductase (KR) domain-containing protein</fullName>
    </recommendedName>
</protein>
<proteinExistence type="inferred from homology"/>
<dbReference type="PANTHER" id="PTHR43976">
    <property type="entry name" value="SHORT CHAIN DEHYDROGENASE"/>
    <property type="match status" value="1"/>
</dbReference>
<comment type="similarity">
    <text evidence="1">Belongs to the short-chain dehydrogenases/reductases (SDR) family.</text>
</comment>
<dbReference type="STRING" id="1173061.A0A0J9XF69"/>
<dbReference type="Gene3D" id="3.40.50.720">
    <property type="entry name" value="NAD(P)-binding Rossmann-like Domain"/>
    <property type="match status" value="1"/>
</dbReference>
<gene>
    <name evidence="4" type="ORF">BN980_GECA13s01737g</name>
</gene>
<evidence type="ECO:0000256" key="2">
    <source>
        <dbReference type="ARBA" id="ARBA00023002"/>
    </source>
</evidence>
<dbReference type="EMBL" id="CCBN010000013">
    <property type="protein sequence ID" value="CDO56022.1"/>
    <property type="molecule type" value="Genomic_DNA"/>
</dbReference>
<organism evidence="4 5">
    <name type="scientific">Geotrichum candidum</name>
    <name type="common">Oospora lactis</name>
    <name type="synonym">Dipodascus geotrichum</name>
    <dbReference type="NCBI Taxonomy" id="1173061"/>
    <lineage>
        <taxon>Eukaryota</taxon>
        <taxon>Fungi</taxon>
        <taxon>Dikarya</taxon>
        <taxon>Ascomycota</taxon>
        <taxon>Saccharomycotina</taxon>
        <taxon>Dipodascomycetes</taxon>
        <taxon>Dipodascales</taxon>
        <taxon>Dipodascaceae</taxon>
        <taxon>Geotrichum</taxon>
    </lineage>
</organism>
<dbReference type="GO" id="GO:0016491">
    <property type="term" value="F:oxidoreductase activity"/>
    <property type="evidence" value="ECO:0007669"/>
    <property type="project" value="UniProtKB-KW"/>
</dbReference>
<evidence type="ECO:0000313" key="4">
    <source>
        <dbReference type="EMBL" id="CDO56022.1"/>
    </source>
</evidence>
<dbReference type="AlphaFoldDB" id="A0A0J9XF69"/>
<dbReference type="InterPro" id="IPR002347">
    <property type="entry name" value="SDR_fam"/>
</dbReference>
<sequence>MVDILHLTPDEVAEEIPVSLLPSACGAVSAKSYRDKEVRPLVWLIFGGTGALGRQVSKVAIGRHDKVMIAALDEEYDCGEWEISDDESEHQVIDGDKDENASGTHNDNNKRPSSSPDQATTSSRQKRPKIASKVPLPSPFLYIGKQFRGSCKRVRCDVRIKSSVDDAIQKCLKEFGKIDVAVNCFGYGVVGACEDQIDSEVRSQFEVNFMGLFHTLRAVLPYLTNDARNKTGDSITPGHIISFTSSMGVLGAPGFGPYSATRWAAEGLLESFAIEVEHTGCKVTIIETGYAKSGTPEDKISVARPTGMFGLSNTKISSHFVMKSLSKDYQNTPAEYGMQFTKHLDKILATSTIKVAKIIWEIGHCQSPPLRLLLGSCGVLGMKDKLRGMAEEIEDWKFLYEDQEKIRK</sequence>
<reference evidence="4" key="1">
    <citation type="submission" date="2014-03" db="EMBL/GenBank/DDBJ databases">
        <authorList>
            <person name="Casaregola S."/>
        </authorList>
    </citation>
    <scope>NUCLEOTIDE SEQUENCE [LARGE SCALE GENOMIC DNA]</scope>
    <source>
        <strain evidence="4">CLIB 918</strain>
    </source>
</reference>
<keyword evidence="2" id="KW-0560">Oxidoreductase</keyword>
<name>A0A0J9XF69_GEOCN</name>
<dbReference type="InterPro" id="IPR036291">
    <property type="entry name" value="NAD(P)-bd_dom_sf"/>
</dbReference>
<dbReference type="OrthoDB" id="47007at2759"/>